<feature type="coiled-coil region" evidence="1">
    <location>
        <begin position="41"/>
        <end position="78"/>
    </location>
</feature>
<name>A0A1F6UZP3_9BACT</name>
<feature type="transmembrane region" description="Helical" evidence="2">
    <location>
        <begin position="20"/>
        <end position="39"/>
    </location>
</feature>
<evidence type="ECO:0000313" key="4">
    <source>
        <dbReference type="Proteomes" id="UP000177602"/>
    </source>
</evidence>
<accession>A0A1F6UZP3</accession>
<sequence length="124" mass="14456">MRNFQQKRQWRYILQSRPVLVFLSVLVLIFTYGVVGFMAKMEETSHNKEIAENKVAELERQKKELSAKIAELNTAEGKEGNIREKYGLAKEGEDLIVVIEDKNLTEVKDNPPQGFFYFLKNLFK</sequence>
<protein>
    <recommendedName>
        <fullName evidence="5">Septum formation initiator</fullName>
    </recommendedName>
</protein>
<keyword evidence="2" id="KW-0472">Membrane</keyword>
<evidence type="ECO:0000256" key="2">
    <source>
        <dbReference type="SAM" id="Phobius"/>
    </source>
</evidence>
<dbReference type="Pfam" id="PF04977">
    <property type="entry name" value="DivIC"/>
    <property type="match status" value="1"/>
</dbReference>
<organism evidence="3 4">
    <name type="scientific">Candidatus Nomurabacteria bacterium RIFCSPHIGHO2_01_FULL_40_12</name>
    <dbReference type="NCBI Taxonomy" id="1801737"/>
    <lineage>
        <taxon>Bacteria</taxon>
        <taxon>Candidatus Nomuraibacteriota</taxon>
    </lineage>
</organism>
<dbReference type="EMBL" id="MFTN01000019">
    <property type="protein sequence ID" value="OGI62860.1"/>
    <property type="molecule type" value="Genomic_DNA"/>
</dbReference>
<gene>
    <name evidence="3" type="ORF">A2818_00935</name>
</gene>
<reference evidence="3 4" key="1">
    <citation type="journal article" date="2016" name="Nat. Commun.">
        <title>Thousands of microbial genomes shed light on interconnected biogeochemical processes in an aquifer system.</title>
        <authorList>
            <person name="Anantharaman K."/>
            <person name="Brown C.T."/>
            <person name="Hug L.A."/>
            <person name="Sharon I."/>
            <person name="Castelle C.J."/>
            <person name="Probst A.J."/>
            <person name="Thomas B.C."/>
            <person name="Singh A."/>
            <person name="Wilkins M.J."/>
            <person name="Karaoz U."/>
            <person name="Brodie E.L."/>
            <person name="Williams K.H."/>
            <person name="Hubbard S.S."/>
            <person name="Banfield J.F."/>
        </authorList>
    </citation>
    <scope>NUCLEOTIDE SEQUENCE [LARGE SCALE GENOMIC DNA]</scope>
</reference>
<keyword evidence="2" id="KW-0812">Transmembrane</keyword>
<dbReference type="AlphaFoldDB" id="A0A1F6UZP3"/>
<keyword evidence="2" id="KW-1133">Transmembrane helix</keyword>
<dbReference type="Proteomes" id="UP000177602">
    <property type="component" value="Unassembled WGS sequence"/>
</dbReference>
<evidence type="ECO:0008006" key="5">
    <source>
        <dbReference type="Google" id="ProtNLM"/>
    </source>
</evidence>
<evidence type="ECO:0000256" key="1">
    <source>
        <dbReference type="SAM" id="Coils"/>
    </source>
</evidence>
<comment type="caution">
    <text evidence="3">The sequence shown here is derived from an EMBL/GenBank/DDBJ whole genome shotgun (WGS) entry which is preliminary data.</text>
</comment>
<proteinExistence type="predicted"/>
<evidence type="ECO:0000313" key="3">
    <source>
        <dbReference type="EMBL" id="OGI62860.1"/>
    </source>
</evidence>
<keyword evidence="1" id="KW-0175">Coiled coil</keyword>
<dbReference type="InterPro" id="IPR007060">
    <property type="entry name" value="FtsL/DivIC"/>
</dbReference>